<keyword evidence="7" id="KW-0804">Transcription</keyword>
<proteinExistence type="predicted"/>
<evidence type="ECO:0000256" key="10">
    <source>
        <dbReference type="SAM" id="MobiDB-lite"/>
    </source>
</evidence>
<dbReference type="GO" id="GO:0006357">
    <property type="term" value="P:regulation of transcription by RNA polymerase II"/>
    <property type="evidence" value="ECO:0007669"/>
    <property type="project" value="TreeGrafter"/>
</dbReference>
<accession>A0A7R9KVP7</accession>
<evidence type="ECO:0000256" key="2">
    <source>
        <dbReference type="ARBA" id="ARBA00022723"/>
    </source>
</evidence>
<organism evidence="12">
    <name type="scientific">Medioppia subpectinata</name>
    <dbReference type="NCBI Taxonomy" id="1979941"/>
    <lineage>
        <taxon>Eukaryota</taxon>
        <taxon>Metazoa</taxon>
        <taxon>Ecdysozoa</taxon>
        <taxon>Arthropoda</taxon>
        <taxon>Chelicerata</taxon>
        <taxon>Arachnida</taxon>
        <taxon>Acari</taxon>
        <taxon>Acariformes</taxon>
        <taxon>Sarcoptiformes</taxon>
        <taxon>Oribatida</taxon>
        <taxon>Brachypylina</taxon>
        <taxon>Oppioidea</taxon>
        <taxon>Oppiidae</taxon>
        <taxon>Medioppia</taxon>
    </lineage>
</organism>
<reference evidence="12" key="1">
    <citation type="submission" date="2020-11" db="EMBL/GenBank/DDBJ databases">
        <authorList>
            <person name="Tran Van P."/>
        </authorList>
    </citation>
    <scope>NUCLEOTIDE SEQUENCE</scope>
</reference>
<evidence type="ECO:0000256" key="4">
    <source>
        <dbReference type="ARBA" id="ARBA00022771"/>
    </source>
</evidence>
<keyword evidence="13" id="KW-1185">Reference proteome</keyword>
<feature type="compositionally biased region" description="Basic and acidic residues" evidence="10">
    <location>
        <begin position="144"/>
        <end position="160"/>
    </location>
</feature>
<keyword evidence="3" id="KW-0677">Repeat</keyword>
<evidence type="ECO:0000256" key="8">
    <source>
        <dbReference type="ARBA" id="ARBA00023242"/>
    </source>
</evidence>
<feature type="region of interest" description="Disordered" evidence="10">
    <location>
        <begin position="381"/>
        <end position="409"/>
    </location>
</feature>
<dbReference type="InterPro" id="IPR051061">
    <property type="entry name" value="Zinc_finger_trans_reg"/>
</dbReference>
<name>A0A7R9KVP7_9ACAR</name>
<protein>
    <recommendedName>
        <fullName evidence="11">C2H2-type domain-containing protein</fullName>
    </recommendedName>
</protein>
<evidence type="ECO:0000256" key="1">
    <source>
        <dbReference type="ARBA" id="ARBA00004123"/>
    </source>
</evidence>
<dbReference type="OrthoDB" id="360390at2759"/>
<comment type="subcellular location">
    <subcellularLocation>
        <location evidence="1">Nucleus</location>
    </subcellularLocation>
</comment>
<evidence type="ECO:0000259" key="11">
    <source>
        <dbReference type="PROSITE" id="PS50157"/>
    </source>
</evidence>
<dbReference type="InterPro" id="IPR011990">
    <property type="entry name" value="TPR-like_helical_dom_sf"/>
</dbReference>
<dbReference type="GO" id="GO:0008270">
    <property type="term" value="F:zinc ion binding"/>
    <property type="evidence" value="ECO:0007669"/>
    <property type="project" value="UniProtKB-KW"/>
</dbReference>
<keyword evidence="8" id="KW-0539">Nucleus</keyword>
<feature type="domain" description="C2H2-type" evidence="11">
    <location>
        <begin position="99"/>
        <end position="128"/>
    </location>
</feature>
<dbReference type="FunFam" id="3.30.160.60:FF:002343">
    <property type="entry name" value="Zinc finger protein 33A"/>
    <property type="match status" value="1"/>
</dbReference>
<gene>
    <name evidence="12" type="ORF">OSB1V03_LOCUS10714</name>
</gene>
<dbReference type="GO" id="GO:0006396">
    <property type="term" value="P:RNA processing"/>
    <property type="evidence" value="ECO:0007669"/>
    <property type="project" value="InterPro"/>
</dbReference>
<evidence type="ECO:0000313" key="12">
    <source>
        <dbReference type="EMBL" id="CAD7630301.1"/>
    </source>
</evidence>
<dbReference type="Proteomes" id="UP000759131">
    <property type="component" value="Unassembled WGS sequence"/>
</dbReference>
<dbReference type="PANTHER" id="PTHR46179">
    <property type="entry name" value="ZINC FINGER PROTEIN"/>
    <property type="match status" value="1"/>
</dbReference>
<feature type="non-terminal residue" evidence="12">
    <location>
        <position position="722"/>
    </location>
</feature>
<feature type="region of interest" description="Disordered" evidence="10">
    <location>
        <begin position="144"/>
        <end position="176"/>
    </location>
</feature>
<dbReference type="Pfam" id="PF05843">
    <property type="entry name" value="Suf"/>
    <property type="match status" value="1"/>
</dbReference>
<dbReference type="PROSITE" id="PS00028">
    <property type="entry name" value="ZINC_FINGER_C2H2_1"/>
    <property type="match status" value="3"/>
</dbReference>
<feature type="non-terminal residue" evidence="12">
    <location>
        <position position="1"/>
    </location>
</feature>
<feature type="domain" description="C2H2-type" evidence="11">
    <location>
        <begin position="39"/>
        <end position="68"/>
    </location>
</feature>
<keyword evidence="2" id="KW-0479">Metal-binding</keyword>
<dbReference type="SUPFAM" id="SSF48452">
    <property type="entry name" value="TPR-like"/>
    <property type="match status" value="1"/>
</dbReference>
<feature type="compositionally biased region" description="Acidic residues" evidence="10">
    <location>
        <begin position="162"/>
        <end position="176"/>
    </location>
</feature>
<evidence type="ECO:0000313" key="13">
    <source>
        <dbReference type="Proteomes" id="UP000759131"/>
    </source>
</evidence>
<keyword evidence="5" id="KW-0862">Zinc</keyword>
<dbReference type="PANTHER" id="PTHR46179:SF13">
    <property type="entry name" value="C2H2-TYPE DOMAIN-CONTAINING PROTEIN"/>
    <property type="match status" value="1"/>
</dbReference>
<dbReference type="SMART" id="SM00355">
    <property type="entry name" value="ZnF_C2H2"/>
    <property type="match status" value="9"/>
</dbReference>
<dbReference type="SUPFAM" id="SSF57667">
    <property type="entry name" value="beta-beta-alpha zinc fingers"/>
    <property type="match status" value="2"/>
</dbReference>
<feature type="domain" description="C2H2-type" evidence="11">
    <location>
        <begin position="672"/>
        <end position="702"/>
    </location>
</feature>
<dbReference type="InterPro" id="IPR008847">
    <property type="entry name" value="Suf"/>
</dbReference>
<dbReference type="EMBL" id="OC862514">
    <property type="protein sequence ID" value="CAD7630301.1"/>
    <property type="molecule type" value="Genomic_DNA"/>
</dbReference>
<dbReference type="Gene3D" id="1.25.40.10">
    <property type="entry name" value="Tetratricopeptide repeat domain"/>
    <property type="match status" value="1"/>
</dbReference>
<evidence type="ECO:0000256" key="9">
    <source>
        <dbReference type="PROSITE-ProRule" id="PRU00042"/>
    </source>
</evidence>
<keyword evidence="6" id="KW-0805">Transcription regulation</keyword>
<evidence type="ECO:0000256" key="7">
    <source>
        <dbReference type="ARBA" id="ARBA00023163"/>
    </source>
</evidence>
<evidence type="ECO:0000256" key="5">
    <source>
        <dbReference type="ARBA" id="ARBA00022833"/>
    </source>
</evidence>
<sequence>YIHPKQRVPCDWPGCEGLFKNYKYVNKHKNALHLRTKRYPCEWPGCGYEARVAHSLKNHRVVHTKARSLKCDWPGCEYSAGVSWALVAHKRIHTGEKPYACDWPDCAYRCSQPCTLISHKRKHTGEKPIETYLFLTPFAKRRDRPPDDVIEGHNEDHNDSGSDSEDSNADDGNDEVNEQEIKQLEEELSVNSYDYQKHVDLIDKLEACDDLELIRAARERMSKLFPLTPNLWLKWINDEIRIASTADEKSDILKLFERSVEDYISLDVWLEYVHPPVVDEDLNLNDIVANDVKTEITLACDEESNETIKNGNSGQISDECNEDTRVVAIDINDTQSDDKSENSFNVCDMDVLYDSDCTQSDDKSVKSEDLGCVDDLEDSDYGVKRRSQRRRKTPNRSQVSTEMPKSERQKRIDDLVLHLKVGDQYVCDQIGCDYKSGVKRQIYSHMLEHNPNGRRIRSSFKVNREDVEKTKTIARQKRINDLVFHLQVDDQYVCDVEECNFKTGVKREMYRHKIDHKADDREAMNPFDEQKLEERKRIILLMKDFKVDDQYVCKETEERKRIILLMKDFKVDDQYVCKETGCDFTSKNEMQFYYHQRRHQRLPASRGPRGNHADWLTRIKGTGVDAEGNYVCSRPNCVFAAKEKEEFFDHFKQHMDALIVENGQQCNSGRLYPCDYPKCPKTVSTVIDFYQHERYIHPKQRVPCDWPGCEGLFKNYKYVNKQ</sequence>
<dbReference type="InterPro" id="IPR013087">
    <property type="entry name" value="Znf_C2H2_type"/>
</dbReference>
<keyword evidence="4 9" id="KW-0863">Zinc-finger</keyword>
<evidence type="ECO:0000256" key="3">
    <source>
        <dbReference type="ARBA" id="ARBA00022737"/>
    </source>
</evidence>
<dbReference type="Gene3D" id="3.30.160.60">
    <property type="entry name" value="Classic Zinc Finger"/>
    <property type="match status" value="3"/>
</dbReference>
<dbReference type="EMBL" id="CAJPIZ010007939">
    <property type="protein sequence ID" value="CAG2110731.1"/>
    <property type="molecule type" value="Genomic_DNA"/>
</dbReference>
<evidence type="ECO:0000256" key="6">
    <source>
        <dbReference type="ARBA" id="ARBA00023015"/>
    </source>
</evidence>
<feature type="compositionally biased region" description="Basic residues" evidence="10">
    <location>
        <begin position="384"/>
        <end position="394"/>
    </location>
</feature>
<dbReference type="PROSITE" id="PS50157">
    <property type="entry name" value="ZINC_FINGER_C2H2_2"/>
    <property type="match status" value="4"/>
</dbReference>
<dbReference type="InterPro" id="IPR036236">
    <property type="entry name" value="Znf_C2H2_sf"/>
</dbReference>
<dbReference type="AlphaFoldDB" id="A0A7R9KVP7"/>
<feature type="domain" description="C2H2-type" evidence="11">
    <location>
        <begin position="69"/>
        <end position="98"/>
    </location>
</feature>
<dbReference type="GO" id="GO:0005634">
    <property type="term" value="C:nucleus"/>
    <property type="evidence" value="ECO:0007669"/>
    <property type="project" value="UniProtKB-SubCell"/>
</dbReference>